<keyword evidence="2" id="KW-1185">Reference proteome</keyword>
<sequence length="70" mass="7929">MKLNHSTANDETGSVSRPKHLQMLLRYNQARLLAYQGMFVGLNESAETSIQMPEIASVSTLRNMILNYML</sequence>
<evidence type="ECO:0000313" key="1">
    <source>
        <dbReference type="EMBL" id="ODV86645.1"/>
    </source>
</evidence>
<dbReference type="Proteomes" id="UP000094801">
    <property type="component" value="Unassembled WGS sequence"/>
</dbReference>
<evidence type="ECO:0000313" key="2">
    <source>
        <dbReference type="Proteomes" id="UP000094801"/>
    </source>
</evidence>
<gene>
    <name evidence="1" type="ORF">CANARDRAFT_174718</name>
</gene>
<dbReference type="EMBL" id="KV453849">
    <property type="protein sequence ID" value="ODV86645.1"/>
    <property type="molecule type" value="Genomic_DNA"/>
</dbReference>
<organism evidence="1 2">
    <name type="scientific">[Candida] arabinofermentans NRRL YB-2248</name>
    <dbReference type="NCBI Taxonomy" id="983967"/>
    <lineage>
        <taxon>Eukaryota</taxon>
        <taxon>Fungi</taxon>
        <taxon>Dikarya</taxon>
        <taxon>Ascomycota</taxon>
        <taxon>Saccharomycotina</taxon>
        <taxon>Pichiomycetes</taxon>
        <taxon>Pichiales</taxon>
        <taxon>Pichiaceae</taxon>
        <taxon>Ogataea</taxon>
        <taxon>Ogataea/Candida clade</taxon>
    </lineage>
</organism>
<reference evidence="2" key="1">
    <citation type="submission" date="2016-04" db="EMBL/GenBank/DDBJ databases">
        <title>Comparative genomics of biotechnologically important yeasts.</title>
        <authorList>
            <consortium name="DOE Joint Genome Institute"/>
            <person name="Riley R."/>
            <person name="Haridas S."/>
            <person name="Wolfe K.H."/>
            <person name="Lopes M.R."/>
            <person name="Hittinger C.T."/>
            <person name="Goker M."/>
            <person name="Salamov A."/>
            <person name="Wisecaver J."/>
            <person name="Long T.M."/>
            <person name="Aerts A.L."/>
            <person name="Barry K."/>
            <person name="Choi C."/>
            <person name="Clum A."/>
            <person name="Coughlan A.Y."/>
            <person name="Deshpande S."/>
            <person name="Douglass A.P."/>
            <person name="Hanson S.J."/>
            <person name="Klenk H.-P."/>
            <person name="Labutti K."/>
            <person name="Lapidus A."/>
            <person name="Lindquist E."/>
            <person name="Lipzen A."/>
            <person name="Meier-Kolthoff J.P."/>
            <person name="Ohm R.A."/>
            <person name="Otillar R.P."/>
            <person name="Pangilinan J."/>
            <person name="Peng Y."/>
            <person name="Rokas A."/>
            <person name="Rosa C.A."/>
            <person name="Scheuner C."/>
            <person name="Sibirny A.A."/>
            <person name="Slot J.C."/>
            <person name="Stielow J.B."/>
            <person name="Sun H."/>
            <person name="Kurtzman C.P."/>
            <person name="Blackwell M."/>
            <person name="Grigoriev I.V."/>
            <person name="Jeffries T.W."/>
        </authorList>
    </citation>
    <scope>NUCLEOTIDE SEQUENCE [LARGE SCALE GENOMIC DNA]</scope>
    <source>
        <strain evidence="2">NRRL YB-2248</strain>
    </source>
</reference>
<dbReference type="AlphaFoldDB" id="A0A1E4T4I3"/>
<name>A0A1E4T4I3_9ASCO</name>
<protein>
    <submittedName>
        <fullName evidence="1">Uncharacterized protein</fullName>
    </submittedName>
</protein>
<accession>A0A1E4T4I3</accession>
<proteinExistence type="predicted"/>